<proteinExistence type="inferred from homology"/>
<dbReference type="Proteomes" id="UP000274131">
    <property type="component" value="Unassembled WGS sequence"/>
</dbReference>
<sequence length="516" mass="54718">MGFVSPEIVGTLAPIKVEEGCEVTPPMTGDLARSGAIAPSPSMDSNITLWQFLLEMLNKNEFPHLIKWSSNDGEFKLVDAEGVAKLWGLRKNKPHMNYDKLSRALRYYYDKNIIKKVNGQKFVYRFVVQDSCNKDNFHFTMPKIEPNVVDNTGKDTNPVTSIRPQFTATPSAYQGNLDENHALNFANISASVPMSSPSPANSICTADSVEGSSGISSAGPHSSHSTDISYQNSVVRSTASTITSLPSTSQQNPCDQVPTRPVSASSTHSSSTVHTETTDLSQTVSRKRKSPVNGIAKDQAELVSVVRPRVSTSQDSDSPPKSCNTAPQTSSSSTTPAPTLKRLKPRPLNLAAAQSLNVSSATSLNSGSTLVAHSPYLNGAAAAIASSPILNLYASSLSASLSANCILSSSPFIPSLTTAAAAAAACSPLFSTMNSPVAPQPQKVVTPTAATTPIFQFPPNPQQMAAMATAVMSSPLFPYFGQSINLGGQGCQTYSRSLVSRSPESLKTPVVIPKDF</sequence>
<dbReference type="GO" id="GO:0005634">
    <property type="term" value="C:nucleus"/>
    <property type="evidence" value="ECO:0007669"/>
    <property type="project" value="UniProtKB-SubCell"/>
</dbReference>
<dbReference type="Gene3D" id="1.10.10.10">
    <property type="entry name" value="Winged helix-like DNA-binding domain superfamily/Winged helix DNA-binding domain"/>
    <property type="match status" value="1"/>
</dbReference>
<gene>
    <name evidence="6" type="ORF">EVEC_LOCUS3406</name>
</gene>
<feature type="compositionally biased region" description="Low complexity" evidence="4">
    <location>
        <begin position="325"/>
        <end position="339"/>
    </location>
</feature>
<dbReference type="EMBL" id="UXUI01007588">
    <property type="protein sequence ID" value="VDD88263.1"/>
    <property type="molecule type" value="Genomic_DNA"/>
</dbReference>
<dbReference type="GO" id="GO:0000981">
    <property type="term" value="F:DNA-binding transcription factor activity, RNA polymerase II-specific"/>
    <property type="evidence" value="ECO:0007669"/>
    <property type="project" value="TreeGrafter"/>
</dbReference>
<protein>
    <submittedName>
        <fullName evidence="8">ETS domain-containing protein</fullName>
    </submittedName>
</protein>
<feature type="compositionally biased region" description="Polar residues" evidence="4">
    <location>
        <begin position="243"/>
        <end position="254"/>
    </location>
</feature>
<comment type="similarity">
    <text evidence="1 3">Belongs to the ETS family.</text>
</comment>
<dbReference type="SMART" id="SM00413">
    <property type="entry name" value="ETS"/>
    <property type="match status" value="1"/>
</dbReference>
<dbReference type="SUPFAM" id="SSF46785">
    <property type="entry name" value="Winged helix' DNA-binding domain"/>
    <property type="match status" value="1"/>
</dbReference>
<evidence type="ECO:0000256" key="2">
    <source>
        <dbReference type="ARBA" id="ARBA00023125"/>
    </source>
</evidence>
<keyword evidence="3" id="KW-0539">Nucleus</keyword>
<dbReference type="InterPro" id="IPR036390">
    <property type="entry name" value="WH_DNA-bd_sf"/>
</dbReference>
<keyword evidence="7" id="KW-1185">Reference proteome</keyword>
<feature type="compositionally biased region" description="Low complexity" evidence="4">
    <location>
        <begin position="211"/>
        <end position="225"/>
    </location>
</feature>
<keyword evidence="2 3" id="KW-0238">DNA-binding</keyword>
<dbReference type="OrthoDB" id="10067219at2759"/>
<dbReference type="PROSITE" id="PS50061">
    <property type="entry name" value="ETS_DOMAIN_3"/>
    <property type="match status" value="1"/>
</dbReference>
<reference evidence="6 7" key="2">
    <citation type="submission" date="2018-10" db="EMBL/GenBank/DDBJ databases">
        <authorList>
            <consortium name="Pathogen Informatics"/>
        </authorList>
    </citation>
    <scope>NUCLEOTIDE SEQUENCE [LARGE SCALE GENOMIC DNA]</scope>
</reference>
<dbReference type="WBParaSite" id="EVEC_0000369801-mRNA-1">
    <property type="protein sequence ID" value="EVEC_0000369801-mRNA-1"/>
    <property type="gene ID" value="EVEC_0000369801"/>
</dbReference>
<organism evidence="8">
    <name type="scientific">Enterobius vermicularis</name>
    <name type="common">Human pinworm</name>
    <dbReference type="NCBI Taxonomy" id="51028"/>
    <lineage>
        <taxon>Eukaryota</taxon>
        <taxon>Metazoa</taxon>
        <taxon>Ecdysozoa</taxon>
        <taxon>Nematoda</taxon>
        <taxon>Chromadorea</taxon>
        <taxon>Rhabditida</taxon>
        <taxon>Spirurina</taxon>
        <taxon>Oxyuridomorpha</taxon>
        <taxon>Oxyuroidea</taxon>
        <taxon>Oxyuridae</taxon>
        <taxon>Enterobius</taxon>
    </lineage>
</organism>
<dbReference type="STRING" id="51028.A0A0N4V178"/>
<dbReference type="PANTHER" id="PTHR11849:SF133">
    <property type="entry name" value="ETS DOMAIN-CONTAINING PROTEIN"/>
    <property type="match status" value="1"/>
</dbReference>
<name>A0A0N4V178_ENTVE</name>
<dbReference type="Pfam" id="PF00178">
    <property type="entry name" value="Ets"/>
    <property type="match status" value="1"/>
</dbReference>
<feature type="compositionally biased region" description="Low complexity" evidence="4">
    <location>
        <begin position="262"/>
        <end position="275"/>
    </location>
</feature>
<evidence type="ECO:0000256" key="3">
    <source>
        <dbReference type="RuleBase" id="RU004019"/>
    </source>
</evidence>
<dbReference type="AlphaFoldDB" id="A0A0N4V178"/>
<evidence type="ECO:0000256" key="4">
    <source>
        <dbReference type="SAM" id="MobiDB-lite"/>
    </source>
</evidence>
<dbReference type="PRINTS" id="PR00454">
    <property type="entry name" value="ETSDOMAIN"/>
</dbReference>
<accession>A0A0N4V178</accession>
<dbReference type="GO" id="GO:0043565">
    <property type="term" value="F:sequence-specific DNA binding"/>
    <property type="evidence" value="ECO:0007669"/>
    <property type="project" value="InterPro"/>
</dbReference>
<comment type="subcellular location">
    <subcellularLocation>
        <location evidence="3">Nucleus</location>
    </subcellularLocation>
</comment>
<feature type="domain" description="ETS" evidence="5">
    <location>
        <begin position="47"/>
        <end position="127"/>
    </location>
</feature>
<dbReference type="GO" id="GO:0030154">
    <property type="term" value="P:cell differentiation"/>
    <property type="evidence" value="ECO:0007669"/>
    <property type="project" value="TreeGrafter"/>
</dbReference>
<dbReference type="InterPro" id="IPR046328">
    <property type="entry name" value="ETS_fam"/>
</dbReference>
<dbReference type="InterPro" id="IPR036388">
    <property type="entry name" value="WH-like_DNA-bd_sf"/>
</dbReference>
<evidence type="ECO:0000259" key="5">
    <source>
        <dbReference type="PROSITE" id="PS50061"/>
    </source>
</evidence>
<feature type="region of interest" description="Disordered" evidence="4">
    <location>
        <begin position="243"/>
        <end position="342"/>
    </location>
</feature>
<reference evidence="8" key="1">
    <citation type="submission" date="2017-02" db="UniProtKB">
        <authorList>
            <consortium name="WormBaseParasite"/>
        </authorList>
    </citation>
    <scope>IDENTIFICATION</scope>
</reference>
<evidence type="ECO:0000313" key="8">
    <source>
        <dbReference type="WBParaSite" id="EVEC_0000369801-mRNA-1"/>
    </source>
</evidence>
<feature type="region of interest" description="Disordered" evidence="4">
    <location>
        <begin position="196"/>
        <end position="228"/>
    </location>
</feature>
<dbReference type="InterPro" id="IPR000418">
    <property type="entry name" value="Ets_dom"/>
</dbReference>
<evidence type="ECO:0000313" key="7">
    <source>
        <dbReference type="Proteomes" id="UP000274131"/>
    </source>
</evidence>
<evidence type="ECO:0000256" key="1">
    <source>
        <dbReference type="ARBA" id="ARBA00005562"/>
    </source>
</evidence>
<evidence type="ECO:0000313" key="6">
    <source>
        <dbReference type="EMBL" id="VDD88263.1"/>
    </source>
</evidence>
<dbReference type="PROSITE" id="PS00346">
    <property type="entry name" value="ETS_DOMAIN_2"/>
    <property type="match status" value="1"/>
</dbReference>
<feature type="compositionally biased region" description="Polar residues" evidence="4">
    <location>
        <begin position="310"/>
        <end position="324"/>
    </location>
</feature>
<dbReference type="PANTHER" id="PTHR11849">
    <property type="entry name" value="ETS"/>
    <property type="match status" value="1"/>
</dbReference>